<dbReference type="GO" id="GO:0005886">
    <property type="term" value="C:plasma membrane"/>
    <property type="evidence" value="ECO:0007669"/>
    <property type="project" value="TreeGrafter"/>
</dbReference>
<evidence type="ECO:0000256" key="7">
    <source>
        <dbReference type="ARBA" id="ARBA00023136"/>
    </source>
</evidence>
<feature type="transmembrane region" description="Helical" evidence="8">
    <location>
        <begin position="242"/>
        <end position="261"/>
    </location>
</feature>
<name>A0AAV8TKP8_9ROSI</name>
<reference evidence="9 10" key="1">
    <citation type="submission" date="2021-09" db="EMBL/GenBank/DDBJ databases">
        <title>Genomic insights and catalytic innovation underlie evolution of tropane alkaloids biosynthesis.</title>
        <authorList>
            <person name="Wang Y.-J."/>
            <person name="Tian T."/>
            <person name="Huang J.-P."/>
            <person name="Huang S.-X."/>
        </authorList>
    </citation>
    <scope>NUCLEOTIDE SEQUENCE [LARGE SCALE GENOMIC DNA]</scope>
    <source>
        <strain evidence="9">KIB-2018</strain>
        <tissue evidence="9">Leaf</tissue>
    </source>
</reference>
<gene>
    <name evidence="9" type="ORF">K2173_017480</name>
</gene>
<comment type="subcellular location">
    <subcellularLocation>
        <location evidence="1">Membrane</location>
        <topology evidence="1">Multi-pass membrane protein</topology>
    </subcellularLocation>
</comment>
<feature type="transmembrane region" description="Helical" evidence="8">
    <location>
        <begin position="200"/>
        <end position="222"/>
    </location>
</feature>
<dbReference type="GO" id="GO:0015081">
    <property type="term" value="F:sodium ion transmembrane transporter activity"/>
    <property type="evidence" value="ECO:0007669"/>
    <property type="project" value="TreeGrafter"/>
</dbReference>
<evidence type="ECO:0000256" key="6">
    <source>
        <dbReference type="ARBA" id="ARBA00023065"/>
    </source>
</evidence>
<proteinExistence type="inferred from homology"/>
<evidence type="ECO:0000256" key="1">
    <source>
        <dbReference type="ARBA" id="ARBA00004141"/>
    </source>
</evidence>
<evidence type="ECO:0000256" key="4">
    <source>
        <dbReference type="ARBA" id="ARBA00022692"/>
    </source>
</evidence>
<dbReference type="Pfam" id="PF02386">
    <property type="entry name" value="TrkH"/>
    <property type="match status" value="1"/>
</dbReference>
<evidence type="ECO:0000256" key="8">
    <source>
        <dbReference type="SAM" id="Phobius"/>
    </source>
</evidence>
<keyword evidence="5 8" id="KW-1133">Transmembrane helix</keyword>
<keyword evidence="4 8" id="KW-0812">Transmembrane</keyword>
<feature type="transmembrane region" description="Helical" evidence="8">
    <location>
        <begin position="109"/>
        <end position="131"/>
    </location>
</feature>
<dbReference type="AlphaFoldDB" id="A0AAV8TKP8"/>
<dbReference type="InterPro" id="IPR003445">
    <property type="entry name" value="Cat_transpt"/>
</dbReference>
<keyword evidence="10" id="KW-1185">Reference proteome</keyword>
<feature type="transmembrane region" description="Helical" evidence="8">
    <location>
        <begin position="48"/>
        <end position="69"/>
    </location>
</feature>
<dbReference type="PANTHER" id="PTHR31064:SF30">
    <property type="entry name" value="HIGH-AFFINITY POTASSIUM TRANSPORT PROTEIN-RELATED"/>
    <property type="match status" value="1"/>
</dbReference>
<keyword evidence="6" id="KW-0406">Ion transport</keyword>
<sequence length="548" mass="61927">MQHFSCFREKLALVRDVPSDVAGWFRRTCQSLTFQSIFNFMVLQVKPLWIQLTYFVALSLVGYFALKVSKPKEGSLRPKDLDTLFTSVSAATVSSMSTVEMEDFSNSQLIILTILIFSGSEVFTSMLGLLFRSTKFSERQSCFETRTTLPIKNPSKTSHHERSLELVSANYLGLDNKNRVSTDNQLESDSDTLKLSSVKCLGYVVLAYLLVVHLVGSTLVVSYLSANPSAKGVITLKGINKLIFSVFTTVSTFTNCGFVPTNENMIVFRKNSGLLLLLIPQVLLGNTLYAPSLRFLLWVLEKLTKQVKFKHILMNTREIGYDHLLSGLRSSFLVATVLGFIFLQLAVFCSMEWNSEAMKGLSGYEKFVSSLFQVVNSRHAGESVFDISTVSPAILVLFVVMMYLPPYTTYFPEKEEEKWSLETGGKQRKRESRIKNFVVEWLLFSQLSYLAIFVILISITEREKMKNDPLNFNVLNVTLEVVSAYGNVGLTTGYSCKRQLVVDSSCKDAWYGFVGRWSNEGKMILIIVMFFGRLKKFSLRTGKAWKLS</sequence>
<evidence type="ECO:0000313" key="10">
    <source>
        <dbReference type="Proteomes" id="UP001159364"/>
    </source>
</evidence>
<dbReference type="PANTHER" id="PTHR31064">
    <property type="entry name" value="POTASSIUM TRANSPORT PROTEIN DDB_G0292412-RELATED"/>
    <property type="match status" value="1"/>
</dbReference>
<dbReference type="Proteomes" id="UP001159364">
    <property type="component" value="Linkage Group LG04"/>
</dbReference>
<comment type="similarity">
    <text evidence="2">Belongs to the TrkH potassium transport family. HKT (TC 2.A.38.3) subfamily.</text>
</comment>
<feature type="transmembrane region" description="Helical" evidence="8">
    <location>
        <begin position="441"/>
        <end position="459"/>
    </location>
</feature>
<comment type="caution">
    <text evidence="9">The sequence shown here is derived from an EMBL/GenBank/DDBJ whole genome shotgun (WGS) entry which is preliminary data.</text>
</comment>
<evidence type="ECO:0000256" key="3">
    <source>
        <dbReference type="ARBA" id="ARBA00022448"/>
    </source>
</evidence>
<protein>
    <submittedName>
        <fullName evidence="9">Uncharacterized protein</fullName>
    </submittedName>
</protein>
<organism evidence="9 10">
    <name type="scientific">Erythroxylum novogranatense</name>
    <dbReference type="NCBI Taxonomy" id="1862640"/>
    <lineage>
        <taxon>Eukaryota</taxon>
        <taxon>Viridiplantae</taxon>
        <taxon>Streptophyta</taxon>
        <taxon>Embryophyta</taxon>
        <taxon>Tracheophyta</taxon>
        <taxon>Spermatophyta</taxon>
        <taxon>Magnoliopsida</taxon>
        <taxon>eudicotyledons</taxon>
        <taxon>Gunneridae</taxon>
        <taxon>Pentapetalae</taxon>
        <taxon>rosids</taxon>
        <taxon>fabids</taxon>
        <taxon>Malpighiales</taxon>
        <taxon>Erythroxylaceae</taxon>
        <taxon>Erythroxylum</taxon>
    </lineage>
</organism>
<evidence type="ECO:0000256" key="2">
    <source>
        <dbReference type="ARBA" id="ARBA00010864"/>
    </source>
</evidence>
<dbReference type="InterPro" id="IPR051143">
    <property type="entry name" value="TrkH_K-transport"/>
</dbReference>
<evidence type="ECO:0000256" key="5">
    <source>
        <dbReference type="ARBA" id="ARBA00022989"/>
    </source>
</evidence>
<keyword evidence="7 8" id="KW-0472">Membrane</keyword>
<feature type="transmembrane region" description="Helical" evidence="8">
    <location>
        <begin position="332"/>
        <end position="351"/>
    </location>
</feature>
<feature type="transmembrane region" description="Helical" evidence="8">
    <location>
        <begin position="273"/>
        <end position="290"/>
    </location>
</feature>
<evidence type="ECO:0000313" key="9">
    <source>
        <dbReference type="EMBL" id="KAJ8767436.1"/>
    </source>
</evidence>
<feature type="transmembrane region" description="Helical" evidence="8">
    <location>
        <begin position="384"/>
        <end position="404"/>
    </location>
</feature>
<dbReference type="EMBL" id="JAIWQS010000004">
    <property type="protein sequence ID" value="KAJ8767436.1"/>
    <property type="molecule type" value="Genomic_DNA"/>
</dbReference>
<keyword evidence="3" id="KW-0813">Transport</keyword>
<accession>A0AAV8TKP8</accession>